<dbReference type="Proteomes" id="UP000319514">
    <property type="component" value="Unassembled WGS sequence"/>
</dbReference>
<evidence type="ECO:0000256" key="4">
    <source>
        <dbReference type="ARBA" id="ARBA00022825"/>
    </source>
</evidence>
<dbReference type="Pfam" id="PF03575">
    <property type="entry name" value="Peptidase_S51"/>
    <property type="match status" value="1"/>
</dbReference>
<dbReference type="SUPFAM" id="SSF52317">
    <property type="entry name" value="Class I glutamine amidotransferase-like"/>
    <property type="match status" value="1"/>
</dbReference>
<evidence type="ECO:0000256" key="1">
    <source>
        <dbReference type="ARBA" id="ARBA00006534"/>
    </source>
</evidence>
<keyword evidence="3" id="KW-0378">Hydrolase</keyword>
<dbReference type="GO" id="GO:0008236">
    <property type="term" value="F:serine-type peptidase activity"/>
    <property type="evidence" value="ECO:0007669"/>
    <property type="project" value="UniProtKB-KW"/>
</dbReference>
<sequence>MKLLLTSGGVTNTSIRDALVDLLGKPIADSSALCIPTAQWGHPMCGPGVRAWQFISGNSENPMVDLGWKSVGVLELTALPSIDEERWVPLVRETDVLLAAGGDALYLCHWMRQSGLADLLPSLPETVWVGLSAGSMVMTPRIGEDFVQWRPPTGDDSTLGVVDFSICPHLAQEGMPGNSLAEAESWAADIAGPAYAMDDQTAIKVSDGTVEVISEGHWKLFSA</sequence>
<reference evidence="5 6" key="1">
    <citation type="submission" date="2019-06" db="EMBL/GenBank/DDBJ databases">
        <title>Sequencing the genomes of 1000 actinobacteria strains.</title>
        <authorList>
            <person name="Klenk H.-P."/>
        </authorList>
    </citation>
    <scope>NUCLEOTIDE SEQUENCE [LARGE SCALE GENOMIC DNA]</scope>
    <source>
        <strain evidence="5 6">DSM 18082</strain>
    </source>
</reference>
<protein>
    <submittedName>
        <fullName evidence="5">Dipeptidase E</fullName>
    </submittedName>
</protein>
<name>A0A542ZH57_9MICO</name>
<dbReference type="EMBL" id="VFOQ01000001">
    <property type="protein sequence ID" value="TQL59683.1"/>
    <property type="molecule type" value="Genomic_DNA"/>
</dbReference>
<keyword evidence="4" id="KW-0720">Serine protease</keyword>
<dbReference type="AlphaFoldDB" id="A0A542ZH57"/>
<keyword evidence="2" id="KW-0645">Protease</keyword>
<dbReference type="RefSeq" id="WP_141787674.1">
    <property type="nucleotide sequence ID" value="NZ_BAAAKX010000004.1"/>
</dbReference>
<evidence type="ECO:0000313" key="5">
    <source>
        <dbReference type="EMBL" id="TQL59683.1"/>
    </source>
</evidence>
<keyword evidence="6" id="KW-1185">Reference proteome</keyword>
<evidence type="ECO:0000256" key="2">
    <source>
        <dbReference type="ARBA" id="ARBA00022670"/>
    </source>
</evidence>
<evidence type="ECO:0000256" key="3">
    <source>
        <dbReference type="ARBA" id="ARBA00022801"/>
    </source>
</evidence>
<dbReference type="Gene3D" id="3.40.50.880">
    <property type="match status" value="1"/>
</dbReference>
<proteinExistence type="inferred from homology"/>
<dbReference type="OrthoDB" id="3373764at2"/>
<gene>
    <name evidence="5" type="ORF">FB474_1047</name>
</gene>
<evidence type="ECO:0000313" key="6">
    <source>
        <dbReference type="Proteomes" id="UP000319514"/>
    </source>
</evidence>
<comment type="similarity">
    <text evidence="1">Belongs to the peptidase S51 family.</text>
</comment>
<dbReference type="InterPro" id="IPR029062">
    <property type="entry name" value="Class_I_gatase-like"/>
</dbReference>
<comment type="caution">
    <text evidence="5">The sequence shown here is derived from an EMBL/GenBank/DDBJ whole genome shotgun (WGS) entry which is preliminary data.</text>
</comment>
<organism evidence="5 6">
    <name type="scientific">Oryzihumus leptocrescens</name>
    <dbReference type="NCBI Taxonomy" id="297536"/>
    <lineage>
        <taxon>Bacteria</taxon>
        <taxon>Bacillati</taxon>
        <taxon>Actinomycetota</taxon>
        <taxon>Actinomycetes</taxon>
        <taxon>Micrococcales</taxon>
        <taxon>Intrasporangiaceae</taxon>
        <taxon>Oryzihumus</taxon>
    </lineage>
</organism>
<dbReference type="GO" id="GO:0006508">
    <property type="term" value="P:proteolysis"/>
    <property type="evidence" value="ECO:0007669"/>
    <property type="project" value="UniProtKB-KW"/>
</dbReference>
<accession>A0A542ZH57</accession>
<dbReference type="InterPro" id="IPR005320">
    <property type="entry name" value="Peptidase_S51"/>
</dbReference>